<comment type="similarity">
    <text evidence="2 13">Belongs to the CRISPR-associated exonuclease Cas4 family.</text>
</comment>
<dbReference type="InterPro" id="IPR051827">
    <property type="entry name" value="Cas4_exonuclease"/>
</dbReference>
<dbReference type="GO" id="GO:0004527">
    <property type="term" value="F:exonuclease activity"/>
    <property type="evidence" value="ECO:0007669"/>
    <property type="project" value="UniProtKB-KW"/>
</dbReference>
<comment type="caution">
    <text evidence="15">The sequence shown here is derived from an EMBL/GenBank/DDBJ whole genome shotgun (WGS) entry which is preliminary data.</text>
</comment>
<dbReference type="InterPro" id="IPR022765">
    <property type="entry name" value="Dna2/Cas4_DUF83"/>
</dbReference>
<keyword evidence="11 13" id="KW-0051">Antiviral defense</keyword>
<dbReference type="InterPro" id="IPR011604">
    <property type="entry name" value="PDDEXK-like_dom_sf"/>
</dbReference>
<sequence length="222" mass="26205">MMYAENDYLMLSGIQHFYFCKRQWSLIHVEQQWEENRWTVEGQLIHEKADNPYIKEKRKNYFISRAMPVSSATLGLSGILDVVEFEKSEKGIHVEGKRGKWQPTIVEFKRGKEKKDNRDVVQLIAQVICLEETLNIKISYAYLYYNQTNKKKKIEITTELKDEVKFLADQMHKIYQAGVTMEAEMYKNCQECSLINICMPRLTKKKVSISNYMSNHLDEDLV</sequence>
<dbReference type="Proteomes" id="UP000295280">
    <property type="component" value="Unassembled WGS sequence"/>
</dbReference>
<keyword evidence="16" id="KW-1185">Reference proteome</keyword>
<keyword evidence="12 13" id="KW-0464">Manganese</keyword>
<reference evidence="15 16" key="1">
    <citation type="submission" date="2019-01" db="EMBL/GenBank/DDBJ databases">
        <title>Draft genome sequences of the type strains of six Macrococcus species.</title>
        <authorList>
            <person name="Mazhar S."/>
            <person name="Altermann E."/>
            <person name="Hill C."/>
            <person name="Mcauliffe O."/>
        </authorList>
    </citation>
    <scope>NUCLEOTIDE SEQUENCE [LARGE SCALE GENOMIC DNA]</scope>
    <source>
        <strain evidence="15 16">ATCC 51828</strain>
    </source>
</reference>
<comment type="cofactor">
    <cofactor evidence="13">
        <name>iron-sulfur cluster</name>
        <dbReference type="ChEBI" id="CHEBI:30408"/>
    </cofactor>
</comment>
<dbReference type="GO" id="GO:0051607">
    <property type="term" value="P:defense response to virus"/>
    <property type="evidence" value="ECO:0007669"/>
    <property type="project" value="UniProtKB-KW"/>
</dbReference>
<evidence type="ECO:0000256" key="6">
    <source>
        <dbReference type="ARBA" id="ARBA00022723"/>
    </source>
</evidence>
<dbReference type="PANTHER" id="PTHR36531:SF6">
    <property type="entry name" value="DNA REPLICATION ATP-DEPENDENT HELICASE_NUCLEASE DNA2"/>
    <property type="match status" value="1"/>
</dbReference>
<dbReference type="EC" id="3.1.12.1" evidence="3 13"/>
<accession>A0A9Q8FNL7</accession>
<keyword evidence="5 13" id="KW-0540">Nuclease</keyword>
<dbReference type="GO" id="GO:0046872">
    <property type="term" value="F:metal ion binding"/>
    <property type="evidence" value="ECO:0007669"/>
    <property type="project" value="UniProtKB-KW"/>
</dbReference>
<evidence type="ECO:0000256" key="5">
    <source>
        <dbReference type="ARBA" id="ARBA00022722"/>
    </source>
</evidence>
<keyword evidence="9 13" id="KW-0408">Iron</keyword>
<dbReference type="GO" id="GO:0051536">
    <property type="term" value="F:iron-sulfur cluster binding"/>
    <property type="evidence" value="ECO:0007669"/>
    <property type="project" value="UniProtKB-KW"/>
</dbReference>
<keyword evidence="8 13" id="KW-0269">Exonuclease</keyword>
<dbReference type="AlphaFoldDB" id="A0A9Q8FNL7"/>
<evidence type="ECO:0000256" key="12">
    <source>
        <dbReference type="ARBA" id="ARBA00023211"/>
    </source>
</evidence>
<proteinExistence type="inferred from homology"/>
<comment type="cofactor">
    <cofactor evidence="1">
        <name>[4Fe-4S] cluster</name>
        <dbReference type="ChEBI" id="CHEBI:49883"/>
    </cofactor>
</comment>
<evidence type="ECO:0000259" key="14">
    <source>
        <dbReference type="Pfam" id="PF01930"/>
    </source>
</evidence>
<dbReference type="OrthoDB" id="9781776at2"/>
<dbReference type="InterPro" id="IPR013343">
    <property type="entry name" value="CRISPR-assoc_prot_Cas4"/>
</dbReference>
<keyword evidence="6 13" id="KW-0479">Metal-binding</keyword>
<evidence type="ECO:0000256" key="7">
    <source>
        <dbReference type="ARBA" id="ARBA00022801"/>
    </source>
</evidence>
<evidence type="ECO:0000256" key="9">
    <source>
        <dbReference type="ARBA" id="ARBA00023004"/>
    </source>
</evidence>
<evidence type="ECO:0000256" key="1">
    <source>
        <dbReference type="ARBA" id="ARBA00001966"/>
    </source>
</evidence>
<dbReference type="EMBL" id="SCWD01000001">
    <property type="protein sequence ID" value="TDM04010.1"/>
    <property type="molecule type" value="Genomic_DNA"/>
</dbReference>
<comment type="cofactor">
    <cofactor evidence="13">
        <name>Mg(2+)</name>
        <dbReference type="ChEBI" id="CHEBI:18420"/>
    </cofactor>
    <cofactor evidence="13">
        <name>Mn(2+)</name>
        <dbReference type="ChEBI" id="CHEBI:29035"/>
    </cofactor>
    <text evidence="13">Mg(2+) or Mn(2+) required for ssDNA cleavage activity.</text>
</comment>
<evidence type="ECO:0000256" key="11">
    <source>
        <dbReference type="ARBA" id="ARBA00023118"/>
    </source>
</evidence>
<gene>
    <name evidence="15" type="primary">cas4</name>
    <name evidence="15" type="ORF">ERX40_02245</name>
</gene>
<evidence type="ECO:0000256" key="4">
    <source>
        <dbReference type="ARBA" id="ARBA00020049"/>
    </source>
</evidence>
<evidence type="ECO:0000256" key="10">
    <source>
        <dbReference type="ARBA" id="ARBA00023014"/>
    </source>
</evidence>
<organism evidence="15 16">
    <name type="scientific">Macrococcus carouselicus</name>
    <dbReference type="NCBI Taxonomy" id="69969"/>
    <lineage>
        <taxon>Bacteria</taxon>
        <taxon>Bacillati</taxon>
        <taxon>Bacillota</taxon>
        <taxon>Bacilli</taxon>
        <taxon>Bacillales</taxon>
        <taxon>Staphylococcaceae</taxon>
        <taxon>Macrococcus</taxon>
    </lineage>
</organism>
<keyword evidence="7 13" id="KW-0378">Hydrolase</keyword>
<evidence type="ECO:0000313" key="16">
    <source>
        <dbReference type="Proteomes" id="UP000295280"/>
    </source>
</evidence>
<evidence type="ECO:0000256" key="8">
    <source>
        <dbReference type="ARBA" id="ARBA00022839"/>
    </source>
</evidence>
<feature type="domain" description="DUF83" evidence="14">
    <location>
        <begin position="12"/>
        <end position="199"/>
    </location>
</feature>
<dbReference type="NCBIfam" id="TIGR00372">
    <property type="entry name" value="cas4"/>
    <property type="match status" value="1"/>
</dbReference>
<keyword evidence="10 13" id="KW-0411">Iron-sulfur</keyword>
<comment type="function">
    <text evidence="13">CRISPR (clustered regularly interspaced short palindromic repeat) is an adaptive immune system that provides protection against mobile genetic elements (viruses, transposable elements and conjugative plasmids). CRISPR clusters contain sequences complementary to antecedent mobile elements and target invading nucleic acids. CRISPR clusters are transcribed and processed into CRISPR RNA (crRNA).</text>
</comment>
<name>A0A9Q8FNL7_9STAP</name>
<evidence type="ECO:0000313" key="15">
    <source>
        <dbReference type="EMBL" id="TDM04010.1"/>
    </source>
</evidence>
<dbReference type="PANTHER" id="PTHR36531">
    <property type="entry name" value="CRISPR-ASSOCIATED EXONUCLEASE CAS4"/>
    <property type="match status" value="1"/>
</dbReference>
<evidence type="ECO:0000256" key="2">
    <source>
        <dbReference type="ARBA" id="ARBA00009189"/>
    </source>
</evidence>
<dbReference type="Gene3D" id="3.90.320.10">
    <property type="match status" value="1"/>
</dbReference>
<protein>
    <recommendedName>
        <fullName evidence="4 13">CRISPR-associated exonuclease Cas4</fullName>
        <ecNumber evidence="3 13">3.1.12.1</ecNumber>
    </recommendedName>
</protein>
<dbReference type="Pfam" id="PF01930">
    <property type="entry name" value="Cas_Cas4"/>
    <property type="match status" value="1"/>
</dbReference>
<evidence type="ECO:0000256" key="13">
    <source>
        <dbReference type="RuleBase" id="RU365022"/>
    </source>
</evidence>
<evidence type="ECO:0000256" key="3">
    <source>
        <dbReference type="ARBA" id="ARBA00012768"/>
    </source>
</evidence>